<dbReference type="SUPFAM" id="SSF52172">
    <property type="entry name" value="CheY-like"/>
    <property type="match status" value="1"/>
</dbReference>
<accession>A0ABQ4HV57</accession>
<proteinExistence type="predicted"/>
<dbReference type="PROSITE" id="PS50110">
    <property type="entry name" value="RESPONSE_REGULATORY"/>
    <property type="match status" value="1"/>
</dbReference>
<keyword evidence="4" id="KW-1185">Reference proteome</keyword>
<protein>
    <recommendedName>
        <fullName evidence="2">Response regulatory domain-containing protein</fullName>
    </recommendedName>
</protein>
<comment type="caution">
    <text evidence="3">The sequence shown here is derived from an EMBL/GenBank/DDBJ whole genome shotgun (WGS) entry which is preliminary data.</text>
</comment>
<sequence>MSRPDPSRRESRPIIAAMCAQVLVADDDPRQAEVVRRYLIAEGHAAVVVHDGRAALDTARRLRPDCWCWT</sequence>
<comment type="caution">
    <text evidence="1">Lacks conserved residue(s) required for the propagation of feature annotation.</text>
</comment>
<organism evidence="3 4">
    <name type="scientific">Micromonospora andamanensis</name>
    <dbReference type="NCBI Taxonomy" id="1287068"/>
    <lineage>
        <taxon>Bacteria</taxon>
        <taxon>Bacillati</taxon>
        <taxon>Actinomycetota</taxon>
        <taxon>Actinomycetes</taxon>
        <taxon>Micromonosporales</taxon>
        <taxon>Micromonosporaceae</taxon>
        <taxon>Micromonospora</taxon>
    </lineage>
</organism>
<evidence type="ECO:0000256" key="1">
    <source>
        <dbReference type="PROSITE-ProRule" id="PRU00169"/>
    </source>
</evidence>
<evidence type="ECO:0000313" key="4">
    <source>
        <dbReference type="Proteomes" id="UP000647017"/>
    </source>
</evidence>
<name>A0ABQ4HV57_9ACTN</name>
<evidence type="ECO:0000313" key="3">
    <source>
        <dbReference type="EMBL" id="GIJ09521.1"/>
    </source>
</evidence>
<dbReference type="EMBL" id="BOOZ01000013">
    <property type="protein sequence ID" value="GIJ09521.1"/>
    <property type="molecule type" value="Genomic_DNA"/>
</dbReference>
<feature type="domain" description="Response regulatory" evidence="2">
    <location>
        <begin position="21"/>
        <end position="70"/>
    </location>
</feature>
<evidence type="ECO:0000259" key="2">
    <source>
        <dbReference type="PROSITE" id="PS50110"/>
    </source>
</evidence>
<gene>
    <name evidence="3" type="ORF">Van01_27350</name>
</gene>
<dbReference type="Proteomes" id="UP000647017">
    <property type="component" value="Unassembled WGS sequence"/>
</dbReference>
<dbReference type="InterPro" id="IPR011006">
    <property type="entry name" value="CheY-like_superfamily"/>
</dbReference>
<reference evidence="3 4" key="1">
    <citation type="submission" date="2021-01" db="EMBL/GenBank/DDBJ databases">
        <title>Whole genome shotgun sequence of Verrucosispora andamanensis NBRC 109075.</title>
        <authorList>
            <person name="Komaki H."/>
            <person name="Tamura T."/>
        </authorList>
    </citation>
    <scope>NUCLEOTIDE SEQUENCE [LARGE SCALE GENOMIC DNA]</scope>
    <source>
        <strain evidence="3 4">NBRC 109075</strain>
    </source>
</reference>
<dbReference type="InterPro" id="IPR001789">
    <property type="entry name" value="Sig_transdc_resp-reg_receiver"/>
</dbReference>
<dbReference type="Gene3D" id="3.40.50.2300">
    <property type="match status" value="1"/>
</dbReference>